<dbReference type="GO" id="GO:0000981">
    <property type="term" value="F:DNA-binding transcription factor activity, RNA polymerase II-specific"/>
    <property type="evidence" value="ECO:0007669"/>
    <property type="project" value="TreeGrafter"/>
</dbReference>
<dbReference type="RefSeq" id="XP_020912102.1">
    <property type="nucleotide sequence ID" value="XM_021056443.1"/>
</dbReference>
<evidence type="ECO:0000256" key="5">
    <source>
        <dbReference type="ARBA" id="ARBA00023163"/>
    </source>
</evidence>
<evidence type="ECO:0000313" key="12">
    <source>
        <dbReference type="Proteomes" id="UP000887567"/>
    </source>
</evidence>
<dbReference type="Proteomes" id="UP000887567">
    <property type="component" value="Unplaced"/>
</dbReference>
<evidence type="ECO:0000313" key="11">
    <source>
        <dbReference type="EnsemblMetazoa" id="XP_020912102.1"/>
    </source>
</evidence>
<feature type="coiled-coil region" evidence="8">
    <location>
        <begin position="77"/>
        <end position="108"/>
    </location>
</feature>
<dbReference type="CDD" id="cd14458">
    <property type="entry name" value="DP_DD"/>
    <property type="match status" value="1"/>
</dbReference>
<evidence type="ECO:0000256" key="3">
    <source>
        <dbReference type="ARBA" id="ARBA00023015"/>
    </source>
</evidence>
<dbReference type="GO" id="GO:0051726">
    <property type="term" value="P:regulation of cell cycle"/>
    <property type="evidence" value="ECO:0007669"/>
    <property type="project" value="InterPro"/>
</dbReference>
<keyword evidence="6 7" id="KW-0539">Nucleus</keyword>
<dbReference type="EnsemblMetazoa" id="XM_021056443.1">
    <property type="protein sequence ID" value="XP_020912102.1"/>
    <property type="gene ID" value="LOC110249854"/>
</dbReference>
<evidence type="ECO:0000256" key="1">
    <source>
        <dbReference type="ARBA" id="ARBA00004123"/>
    </source>
</evidence>
<dbReference type="Pfam" id="PF08781">
    <property type="entry name" value="DP"/>
    <property type="match status" value="1"/>
</dbReference>
<reference evidence="11" key="1">
    <citation type="submission" date="2022-11" db="UniProtKB">
        <authorList>
            <consortium name="EnsemblMetazoa"/>
        </authorList>
    </citation>
    <scope>IDENTIFICATION</scope>
</reference>
<dbReference type="InterPro" id="IPR037241">
    <property type="entry name" value="E2F-DP_heterodim"/>
</dbReference>
<dbReference type="InterPro" id="IPR015648">
    <property type="entry name" value="Transcrpt_fac_DP"/>
</dbReference>
<keyword evidence="3 7" id="KW-0805">Transcription regulation</keyword>
<feature type="domain" description="Transcription factor DP C-terminal" evidence="9">
    <location>
        <begin position="79"/>
        <end position="192"/>
    </location>
</feature>
<dbReference type="OrthoDB" id="552115at2759"/>
<evidence type="ECO:0000259" key="10">
    <source>
        <dbReference type="SMART" id="SM01372"/>
    </source>
</evidence>
<keyword evidence="8" id="KW-0175">Coiled coil</keyword>
<dbReference type="AlphaFoldDB" id="A0A913XZ94"/>
<keyword evidence="5 7" id="KW-0804">Transcription</keyword>
<dbReference type="SMART" id="SM01138">
    <property type="entry name" value="DP"/>
    <property type="match status" value="1"/>
</dbReference>
<dbReference type="GO" id="GO:0005667">
    <property type="term" value="C:transcription regulator complex"/>
    <property type="evidence" value="ECO:0007669"/>
    <property type="project" value="InterPro"/>
</dbReference>
<evidence type="ECO:0000256" key="8">
    <source>
        <dbReference type="SAM" id="Coils"/>
    </source>
</evidence>
<dbReference type="GO" id="GO:0000977">
    <property type="term" value="F:RNA polymerase II transcription regulatory region sequence-specific DNA binding"/>
    <property type="evidence" value="ECO:0007669"/>
    <property type="project" value="TreeGrafter"/>
</dbReference>
<organism evidence="11 12">
    <name type="scientific">Exaiptasia diaphana</name>
    <name type="common">Tropical sea anemone</name>
    <name type="synonym">Aiptasia pulchella</name>
    <dbReference type="NCBI Taxonomy" id="2652724"/>
    <lineage>
        <taxon>Eukaryota</taxon>
        <taxon>Metazoa</taxon>
        <taxon>Cnidaria</taxon>
        <taxon>Anthozoa</taxon>
        <taxon>Hexacorallia</taxon>
        <taxon>Actiniaria</taxon>
        <taxon>Aiptasiidae</taxon>
        <taxon>Exaiptasia</taxon>
    </lineage>
</organism>
<dbReference type="GeneID" id="110249854"/>
<evidence type="ECO:0000259" key="9">
    <source>
        <dbReference type="SMART" id="SM01138"/>
    </source>
</evidence>
<dbReference type="SMART" id="SM01372">
    <property type="entry name" value="E2F_TDP"/>
    <property type="match status" value="1"/>
</dbReference>
<dbReference type="KEGG" id="epa:110249854"/>
<dbReference type="Pfam" id="PF02319">
    <property type="entry name" value="WHD_E2F_TDP"/>
    <property type="match status" value="1"/>
</dbReference>
<dbReference type="InterPro" id="IPR003316">
    <property type="entry name" value="E2F_WHTH_DNA-bd_dom"/>
</dbReference>
<comment type="similarity">
    <text evidence="2 7">Belongs to the E2F/DP family.</text>
</comment>
<dbReference type="OMA" id="YSIMVCK"/>
<dbReference type="InterPro" id="IPR036388">
    <property type="entry name" value="WH-like_DNA-bd_sf"/>
</dbReference>
<dbReference type="PANTHER" id="PTHR12548">
    <property type="entry name" value="TRANSCRIPTION FACTOR DP"/>
    <property type="match status" value="1"/>
</dbReference>
<evidence type="ECO:0000256" key="4">
    <source>
        <dbReference type="ARBA" id="ARBA00023125"/>
    </source>
</evidence>
<sequence length="194" mass="22703">MSGHTGLRTYGKLVCDILERKGTATFDEILEEIHSKLTSSQITDKEKATRRIYDVLNVFQAMDIISRNGRNINWLGSSQEEQQLKMEKEHLEEYIKEKTNKLQQIHDQSKSYKLLILEKRNVVKDQQQDVINLPFIVVRTSKNTKIECNTSLDNFQYLFKFDEPFDILDNTEVLQRMHFEKCKNVDIKMAGDVG</sequence>
<comment type="subcellular location">
    <subcellularLocation>
        <location evidence="1 7">Nucleus</location>
    </subcellularLocation>
</comment>
<evidence type="ECO:0008006" key="13">
    <source>
        <dbReference type="Google" id="ProtNLM"/>
    </source>
</evidence>
<dbReference type="Gene3D" id="1.20.140.80">
    <property type="entry name" value="Transcription factor DP"/>
    <property type="match status" value="1"/>
</dbReference>
<dbReference type="GO" id="GO:0005634">
    <property type="term" value="C:nucleus"/>
    <property type="evidence" value="ECO:0007669"/>
    <property type="project" value="UniProtKB-SubCell"/>
</dbReference>
<dbReference type="InterPro" id="IPR036390">
    <property type="entry name" value="WH_DNA-bd_sf"/>
</dbReference>
<evidence type="ECO:0000256" key="7">
    <source>
        <dbReference type="RuleBase" id="RU003796"/>
    </source>
</evidence>
<name>A0A913XZ94_EXADI</name>
<keyword evidence="4 7" id="KW-0238">DNA-binding</keyword>
<evidence type="ECO:0000256" key="6">
    <source>
        <dbReference type="ARBA" id="ARBA00023242"/>
    </source>
</evidence>
<protein>
    <recommendedName>
        <fullName evidence="13">E2F/DP family winged-helix DNA-binding domain-containing protein</fullName>
    </recommendedName>
</protein>
<dbReference type="InterPro" id="IPR038168">
    <property type="entry name" value="TF_DP_C_sf"/>
</dbReference>
<proteinExistence type="inferred from homology"/>
<evidence type="ECO:0000256" key="2">
    <source>
        <dbReference type="ARBA" id="ARBA00010940"/>
    </source>
</evidence>
<dbReference type="InterPro" id="IPR014889">
    <property type="entry name" value="Transc_factor_DP_C"/>
</dbReference>
<dbReference type="SUPFAM" id="SSF144074">
    <property type="entry name" value="E2F-DP heterodimerization region"/>
    <property type="match status" value="1"/>
</dbReference>
<accession>A0A913XZ94</accession>
<dbReference type="PANTHER" id="PTHR12548:SF9">
    <property type="entry name" value="TRANSCRIPTION FACTOR DP"/>
    <property type="match status" value="1"/>
</dbReference>
<dbReference type="Gene3D" id="1.10.10.10">
    <property type="entry name" value="Winged helix-like DNA-binding domain superfamily/Winged helix DNA-binding domain"/>
    <property type="match status" value="1"/>
</dbReference>
<keyword evidence="12" id="KW-1185">Reference proteome</keyword>
<dbReference type="SUPFAM" id="SSF46785">
    <property type="entry name" value="Winged helix' DNA-binding domain"/>
    <property type="match status" value="1"/>
</dbReference>
<feature type="domain" description="E2F/DP family winged-helix DNA-binding" evidence="10">
    <location>
        <begin position="2"/>
        <end position="76"/>
    </location>
</feature>